<name>A0A060T3Y1_BLAAD</name>
<dbReference type="InterPro" id="IPR051557">
    <property type="entry name" value="NipSnap_domain"/>
</dbReference>
<proteinExistence type="inferred from homology"/>
<dbReference type="InterPro" id="IPR012577">
    <property type="entry name" value="NIPSNAP"/>
</dbReference>
<comment type="similarity">
    <text evidence="1">Belongs to the NipSnap family.</text>
</comment>
<dbReference type="SUPFAM" id="SSF54909">
    <property type="entry name" value="Dimeric alpha+beta barrel"/>
    <property type="match status" value="2"/>
</dbReference>
<feature type="domain" description="NIPSNAP" evidence="2">
    <location>
        <begin position="229"/>
        <end position="326"/>
    </location>
</feature>
<dbReference type="AlphaFoldDB" id="A0A060T3Y1"/>
<dbReference type="GO" id="GO:0005739">
    <property type="term" value="C:mitochondrion"/>
    <property type="evidence" value="ECO:0007669"/>
    <property type="project" value="TreeGrafter"/>
</dbReference>
<dbReference type="FunFam" id="3.30.70.100:FF:000004">
    <property type="entry name" value="NIPSNAP family protein"/>
    <property type="match status" value="1"/>
</dbReference>
<dbReference type="PANTHER" id="PTHR21017">
    <property type="entry name" value="NIPSNAP-RELATED"/>
    <property type="match status" value="1"/>
</dbReference>
<dbReference type="InterPro" id="IPR011008">
    <property type="entry name" value="Dimeric_a/b-barrel"/>
</dbReference>
<dbReference type="PANTHER" id="PTHR21017:SF17">
    <property type="entry name" value="PROTEIN NIPSNAP"/>
    <property type="match status" value="1"/>
</dbReference>
<protein>
    <submittedName>
        <fullName evidence="3">ARAD1C37334p</fullName>
    </submittedName>
</protein>
<reference evidence="3" key="1">
    <citation type="submission" date="2014-02" db="EMBL/GenBank/DDBJ databases">
        <authorList>
            <person name="Genoscope - CEA"/>
        </authorList>
    </citation>
    <scope>NUCLEOTIDE SEQUENCE</scope>
    <source>
        <strain evidence="3">LS3</strain>
    </source>
</reference>
<sequence length="328" mass="38114">MTMLTTRMGYRPSLSHGLSAQVRRMSAGVALRGQVRRLPSFADIRSVKLQEYQHQEDDIANEAIGRLREGIPQDGERSVAPGLIKSFLYGSPKIKEEQQAMEQSFSKVLMRGKYVHEIQIHKVYPDKAADYLDLVTEIYPRLAKNDNNEVHLVGSWRTVVGDMDTYMHIWEYNGYPGFHHTQNMIHKDQKYLEFLADLRACVRSRESNLMQEFSFWGGTASPRKLGGVFELRTYDLMPGKLLEWEQYWKKGIECRRQVMEPVGAWFTQLGSLNRVRHLWQFADLEHRKLSREKCWELPGWAETTHETVKLVNSMEANILVPLPFSPLK</sequence>
<organism evidence="3">
    <name type="scientific">Blastobotrys adeninivorans</name>
    <name type="common">Yeast</name>
    <name type="synonym">Arxula adeninivorans</name>
    <dbReference type="NCBI Taxonomy" id="409370"/>
    <lineage>
        <taxon>Eukaryota</taxon>
        <taxon>Fungi</taxon>
        <taxon>Dikarya</taxon>
        <taxon>Ascomycota</taxon>
        <taxon>Saccharomycotina</taxon>
        <taxon>Dipodascomycetes</taxon>
        <taxon>Dipodascales</taxon>
        <taxon>Trichomonascaceae</taxon>
        <taxon>Blastobotrys</taxon>
    </lineage>
</organism>
<dbReference type="Gene3D" id="3.30.70.100">
    <property type="match status" value="2"/>
</dbReference>
<dbReference type="Pfam" id="PF07978">
    <property type="entry name" value="NIPSNAP"/>
    <property type="match status" value="1"/>
</dbReference>
<evidence type="ECO:0000256" key="1">
    <source>
        <dbReference type="ARBA" id="ARBA00005291"/>
    </source>
</evidence>
<dbReference type="GO" id="GO:0000423">
    <property type="term" value="P:mitophagy"/>
    <property type="evidence" value="ECO:0007669"/>
    <property type="project" value="UniProtKB-ARBA"/>
</dbReference>
<dbReference type="EMBL" id="HG937693">
    <property type="protein sequence ID" value="CDP35514.1"/>
    <property type="molecule type" value="Genomic_DNA"/>
</dbReference>
<evidence type="ECO:0000259" key="2">
    <source>
        <dbReference type="Pfam" id="PF07978"/>
    </source>
</evidence>
<dbReference type="PhylomeDB" id="A0A060T3Y1"/>
<evidence type="ECO:0000313" key="3">
    <source>
        <dbReference type="EMBL" id="CDP35514.1"/>
    </source>
</evidence>
<gene>
    <name evidence="3" type="ORF">GNLVRS02_ARAD1C37334g</name>
</gene>
<reference evidence="3" key="2">
    <citation type="submission" date="2014-06" db="EMBL/GenBank/DDBJ databases">
        <title>The complete genome of Blastobotrys (Arxula) adeninivorans LS3 - a yeast of biotechnological interest.</title>
        <authorList>
            <person name="Kunze G."/>
            <person name="Gaillardin C."/>
            <person name="Czernicka M."/>
            <person name="Durrens P."/>
            <person name="Martin T."/>
            <person name="Boer E."/>
            <person name="Gabaldon T."/>
            <person name="Cruz J."/>
            <person name="Talla E."/>
            <person name="Marck C."/>
            <person name="Goffeau A."/>
            <person name="Barbe V."/>
            <person name="Baret P."/>
            <person name="Baronian K."/>
            <person name="Beier S."/>
            <person name="Bleykasten C."/>
            <person name="Bode R."/>
            <person name="Casaregola S."/>
            <person name="Despons L."/>
            <person name="Fairhead C."/>
            <person name="Giersberg M."/>
            <person name="Gierski P."/>
            <person name="Hahnel U."/>
            <person name="Hartmann A."/>
            <person name="Jankowska D."/>
            <person name="Jubin C."/>
            <person name="Jung P."/>
            <person name="Lafontaine I."/>
            <person name="Leh-Louis V."/>
            <person name="Lemaire M."/>
            <person name="Marcet-Houben M."/>
            <person name="Mascher M."/>
            <person name="Morel G."/>
            <person name="Richard G.-F."/>
            <person name="Riechen J."/>
            <person name="Sacerdot C."/>
            <person name="Sarkar A."/>
            <person name="Savel G."/>
            <person name="Schacherer J."/>
            <person name="Sherman D."/>
            <person name="Straub M.-L."/>
            <person name="Stein N."/>
            <person name="Thierry A."/>
            <person name="Trautwein-Schult A."/>
            <person name="Westhof E."/>
            <person name="Worch S."/>
            <person name="Dujon B."/>
            <person name="Souciet J.-L."/>
            <person name="Wincker P."/>
            <person name="Scholz U."/>
            <person name="Neuveglise N."/>
        </authorList>
    </citation>
    <scope>NUCLEOTIDE SEQUENCE</scope>
    <source>
        <strain evidence="3">LS3</strain>
    </source>
</reference>
<accession>A0A060T3Y1</accession>